<dbReference type="Proteomes" id="UP000605986">
    <property type="component" value="Unassembled WGS sequence"/>
</dbReference>
<dbReference type="AlphaFoldDB" id="A0A8H4KFA6"/>
<evidence type="ECO:0000313" key="2">
    <source>
        <dbReference type="Proteomes" id="UP000605986"/>
    </source>
</evidence>
<comment type="caution">
    <text evidence="1">The sequence shown here is derived from an EMBL/GenBank/DDBJ whole genome shotgun (WGS) entry which is preliminary data.</text>
</comment>
<evidence type="ECO:0000313" key="1">
    <source>
        <dbReference type="EMBL" id="KAF4450157.1"/>
    </source>
</evidence>
<accession>A0A8H4KFA6</accession>
<evidence type="ECO:0008006" key="3">
    <source>
        <dbReference type="Google" id="ProtNLM"/>
    </source>
</evidence>
<gene>
    <name evidence="1" type="ORF">F53441_6675</name>
</gene>
<organism evidence="1 2">
    <name type="scientific">Fusarium austroafricanum</name>
    <dbReference type="NCBI Taxonomy" id="2364996"/>
    <lineage>
        <taxon>Eukaryota</taxon>
        <taxon>Fungi</taxon>
        <taxon>Dikarya</taxon>
        <taxon>Ascomycota</taxon>
        <taxon>Pezizomycotina</taxon>
        <taxon>Sordariomycetes</taxon>
        <taxon>Hypocreomycetidae</taxon>
        <taxon>Hypocreales</taxon>
        <taxon>Nectriaceae</taxon>
        <taxon>Fusarium</taxon>
        <taxon>Fusarium concolor species complex</taxon>
    </lineage>
</organism>
<name>A0A8H4KFA6_9HYPO</name>
<reference evidence="1" key="1">
    <citation type="submission" date="2020-01" db="EMBL/GenBank/DDBJ databases">
        <title>Identification and distribution of gene clusters putatively required for synthesis of sphingolipid metabolism inhibitors in phylogenetically diverse species of the filamentous fungus Fusarium.</title>
        <authorList>
            <person name="Kim H.-S."/>
            <person name="Busman M."/>
            <person name="Brown D.W."/>
            <person name="Divon H."/>
            <person name="Uhlig S."/>
            <person name="Proctor R.H."/>
        </authorList>
    </citation>
    <scope>NUCLEOTIDE SEQUENCE</scope>
    <source>
        <strain evidence="1">NRRL 53441</strain>
    </source>
</reference>
<dbReference type="OrthoDB" id="3759773at2759"/>
<sequence length="293" mass="33761">MSATMEIELLPRELLGKVFSHVWNSNSRNDNNGQESIKQCRLVSRHFNDVASPFLITEVAVDLTLESFSRLETICRHPIFGKSVRKVVIILSYYEAELASDKLFYIQEAHSRLLRHVEMHERASFYRRRYPMTDECYEWLSGLGWGPTDRLVIADNDDNPPTPIQKLFSRAYDLYKEKYDNQERLRQNNSHIGRLCAALCSLSNLVSLELEDPYTRLEKLDAVDFSDTGFNRDVLLHFDSIIRRSTWSGYHKTDHSATPPVEMLGLLCSQLGEHGLRPKAISLTLCPPPNMQV</sequence>
<dbReference type="EMBL" id="JAADJG010000256">
    <property type="protein sequence ID" value="KAF4450157.1"/>
    <property type="molecule type" value="Genomic_DNA"/>
</dbReference>
<keyword evidence="2" id="KW-1185">Reference proteome</keyword>
<proteinExistence type="predicted"/>
<protein>
    <recommendedName>
        <fullName evidence="3">F-box domain-containing protein</fullName>
    </recommendedName>
</protein>